<feature type="region of interest" description="Disordered" evidence="1">
    <location>
        <begin position="87"/>
        <end position="112"/>
    </location>
</feature>
<name>A0A9Q3K040_9BASI</name>
<organism evidence="2 3">
    <name type="scientific">Austropuccinia psidii MF-1</name>
    <dbReference type="NCBI Taxonomy" id="1389203"/>
    <lineage>
        <taxon>Eukaryota</taxon>
        <taxon>Fungi</taxon>
        <taxon>Dikarya</taxon>
        <taxon>Basidiomycota</taxon>
        <taxon>Pucciniomycotina</taxon>
        <taxon>Pucciniomycetes</taxon>
        <taxon>Pucciniales</taxon>
        <taxon>Sphaerophragmiaceae</taxon>
        <taxon>Austropuccinia</taxon>
    </lineage>
</organism>
<reference evidence="2" key="1">
    <citation type="submission" date="2021-03" db="EMBL/GenBank/DDBJ databases">
        <title>Draft genome sequence of rust myrtle Austropuccinia psidii MF-1, a brazilian biotype.</title>
        <authorList>
            <person name="Quecine M.C."/>
            <person name="Pachon D.M.R."/>
            <person name="Bonatelli M.L."/>
            <person name="Correr F.H."/>
            <person name="Franceschini L.M."/>
            <person name="Leite T.F."/>
            <person name="Margarido G.R.A."/>
            <person name="Almeida C.A."/>
            <person name="Ferrarezi J.A."/>
            <person name="Labate C.A."/>
        </authorList>
    </citation>
    <scope>NUCLEOTIDE SEQUENCE</scope>
    <source>
        <strain evidence="2">MF-1</strain>
    </source>
</reference>
<keyword evidence="3" id="KW-1185">Reference proteome</keyword>
<dbReference type="AlphaFoldDB" id="A0A9Q3K040"/>
<proteinExistence type="predicted"/>
<gene>
    <name evidence="2" type="ORF">O181_111542</name>
</gene>
<evidence type="ECO:0000256" key="1">
    <source>
        <dbReference type="SAM" id="MobiDB-lite"/>
    </source>
</evidence>
<comment type="caution">
    <text evidence="2">The sequence shown here is derived from an EMBL/GenBank/DDBJ whole genome shotgun (WGS) entry which is preliminary data.</text>
</comment>
<evidence type="ECO:0000313" key="2">
    <source>
        <dbReference type="EMBL" id="MBW0571827.1"/>
    </source>
</evidence>
<dbReference type="EMBL" id="AVOT02088918">
    <property type="protein sequence ID" value="MBW0571827.1"/>
    <property type="molecule type" value="Genomic_DNA"/>
</dbReference>
<dbReference type="OrthoDB" id="2506710at2759"/>
<dbReference type="Proteomes" id="UP000765509">
    <property type="component" value="Unassembled WGS sequence"/>
</dbReference>
<accession>A0A9Q3K040</accession>
<evidence type="ECO:0000313" key="3">
    <source>
        <dbReference type="Proteomes" id="UP000765509"/>
    </source>
</evidence>
<protein>
    <submittedName>
        <fullName evidence="2">Uncharacterized protein</fullName>
    </submittedName>
</protein>
<sequence>MENYFEESISNIERDRPISCFVKQKDRLIAVHPHRSEKMVHKRIFRKWGGDLEHAIRSIFIEPLSTEDHIHAMEDIATRTKIGRNWYKPPLNNKTGGNPISRPNKPQDRAPLKCHKCGSESHLANTYLKKTRINVIEIKKTEDTKGENKVFVHRSDSQPSEGELLPNKLSIKNINESF</sequence>